<dbReference type="EMBL" id="BAAANC010000002">
    <property type="protein sequence ID" value="GAA1533420.1"/>
    <property type="molecule type" value="Genomic_DNA"/>
</dbReference>
<reference evidence="1 2" key="1">
    <citation type="journal article" date="2019" name="Int. J. Syst. Evol. Microbiol.">
        <title>The Global Catalogue of Microorganisms (GCM) 10K type strain sequencing project: providing services to taxonomists for standard genome sequencing and annotation.</title>
        <authorList>
            <consortium name="The Broad Institute Genomics Platform"/>
            <consortium name="The Broad Institute Genome Sequencing Center for Infectious Disease"/>
            <person name="Wu L."/>
            <person name="Ma J."/>
        </authorList>
    </citation>
    <scope>NUCLEOTIDE SEQUENCE [LARGE SCALE GENOMIC DNA]</scope>
    <source>
        <strain evidence="1 2">JCM 14303</strain>
    </source>
</reference>
<evidence type="ECO:0008006" key="3">
    <source>
        <dbReference type="Google" id="ProtNLM"/>
    </source>
</evidence>
<dbReference type="Proteomes" id="UP001500363">
    <property type="component" value="Unassembled WGS sequence"/>
</dbReference>
<dbReference type="RefSeq" id="WP_344176022.1">
    <property type="nucleotide sequence ID" value="NZ_BAAANC010000002.1"/>
</dbReference>
<evidence type="ECO:0000313" key="2">
    <source>
        <dbReference type="Proteomes" id="UP001500363"/>
    </source>
</evidence>
<protein>
    <recommendedName>
        <fullName evidence="3">DUF2092 domain-containing protein</fullName>
    </recommendedName>
</protein>
<comment type="caution">
    <text evidence="1">The sequence shown here is derived from an EMBL/GenBank/DDBJ whole genome shotgun (WGS) entry which is preliminary data.</text>
</comment>
<sequence>MEKLPRRLTTLVTRPAVAVLAVAVVMAGAGTAAAKDWLPIFQTEKVAPVSLSAADLVALPDLRAYGDVKVTGADGVREVKDAAAAGEQSGLDVPRVSKLPSGVTGEPSYQVGGKVSVTFTYSAAKASKPLGKQVPQAPTGLDGQPIRLDAGPGVAQVWKSTSGMPALLVGRAVAPTAHSSGIDFATARDYLLSLPGIPADVATKLRTFSADGSTLPLPIPADQVSSSSAKVNGRQATVLTTRDKALAAVVWVSDGEVTAVAGSLSKAEVLDVARSLR</sequence>
<gene>
    <name evidence="1" type="ORF">GCM10009741_39680</name>
</gene>
<evidence type="ECO:0000313" key="1">
    <source>
        <dbReference type="EMBL" id="GAA1533420.1"/>
    </source>
</evidence>
<keyword evidence="2" id="KW-1185">Reference proteome</keyword>
<organism evidence="1 2">
    <name type="scientific">Kribbella lupini</name>
    <dbReference type="NCBI Taxonomy" id="291602"/>
    <lineage>
        <taxon>Bacteria</taxon>
        <taxon>Bacillati</taxon>
        <taxon>Actinomycetota</taxon>
        <taxon>Actinomycetes</taxon>
        <taxon>Propionibacteriales</taxon>
        <taxon>Kribbellaceae</taxon>
        <taxon>Kribbella</taxon>
    </lineage>
</organism>
<proteinExistence type="predicted"/>
<accession>A0ABN2B4H7</accession>
<name>A0ABN2B4H7_9ACTN</name>